<reference evidence="9" key="1">
    <citation type="submission" date="2020-07" db="EMBL/GenBank/DDBJ databases">
        <title>Vallitalea pronyensis genome.</title>
        <authorList>
            <person name="Postec A."/>
        </authorList>
    </citation>
    <scope>NUCLEOTIDE SEQUENCE</scope>
    <source>
        <strain evidence="9">FatNI3</strain>
    </source>
</reference>
<dbReference type="PROSITE" id="PS50928">
    <property type="entry name" value="ABC_TM1"/>
    <property type="match status" value="1"/>
</dbReference>
<evidence type="ECO:0000313" key="10">
    <source>
        <dbReference type="Proteomes" id="UP000683246"/>
    </source>
</evidence>
<evidence type="ECO:0000256" key="2">
    <source>
        <dbReference type="ARBA" id="ARBA00022448"/>
    </source>
</evidence>
<evidence type="ECO:0000256" key="1">
    <source>
        <dbReference type="ARBA" id="ARBA00004651"/>
    </source>
</evidence>
<feature type="transmembrane region" description="Helical" evidence="7">
    <location>
        <begin position="70"/>
        <end position="97"/>
    </location>
</feature>
<dbReference type="Gene3D" id="1.10.3720.10">
    <property type="entry name" value="MetI-like"/>
    <property type="match status" value="1"/>
</dbReference>
<keyword evidence="3" id="KW-1003">Cell membrane</keyword>
<evidence type="ECO:0000256" key="4">
    <source>
        <dbReference type="ARBA" id="ARBA00022692"/>
    </source>
</evidence>
<protein>
    <submittedName>
        <fullName evidence="9">Carbohydrate ABC transporter permease</fullName>
    </submittedName>
</protein>
<dbReference type="RefSeq" id="WP_212695423.1">
    <property type="nucleotide sequence ID" value="NZ_CP058649.1"/>
</dbReference>
<sequence length="283" mass="31521">MRKKWTVQKTIWFFMIILSLVLVLLPIYIMFKYSISDRASWITGGQYPVPWFPFKPNLDMYRYYLSDTRFWANAFLSIKVALLTVTLSTLIGAPAAYALARFKFNGKAVLLVLILSIRLIPDISAVIPVATIFTNSFLYHLPIELKVALSHTILGLPYVVYIAQGVFETIPVDLEEQVMIMGGSKLYAFTRVILPLAVPGLAAGAIYVFLLSWNEFIFSYFITSTTSASVLPLPVYLRSVFGAFTPSPVSVATLSLIVSLPVIVFTFIIQKYMIAGSTAGAVK</sequence>
<gene>
    <name evidence="9" type="ORF">HZI73_21570</name>
</gene>
<evidence type="ECO:0000256" key="5">
    <source>
        <dbReference type="ARBA" id="ARBA00022989"/>
    </source>
</evidence>
<keyword evidence="6 7" id="KW-0472">Membrane</keyword>
<dbReference type="SUPFAM" id="SSF161098">
    <property type="entry name" value="MetI-like"/>
    <property type="match status" value="1"/>
</dbReference>
<dbReference type="AlphaFoldDB" id="A0A8J8MP07"/>
<feature type="transmembrane region" description="Helical" evidence="7">
    <location>
        <begin position="109"/>
        <end position="133"/>
    </location>
</feature>
<comment type="subcellular location">
    <subcellularLocation>
        <location evidence="1 7">Cell membrane</location>
        <topology evidence="1 7">Multi-pass membrane protein</topology>
    </subcellularLocation>
</comment>
<feature type="transmembrane region" description="Helical" evidence="7">
    <location>
        <begin position="249"/>
        <end position="269"/>
    </location>
</feature>
<dbReference type="InterPro" id="IPR050901">
    <property type="entry name" value="BP-dep_ABC_trans_perm"/>
</dbReference>
<evidence type="ECO:0000256" key="7">
    <source>
        <dbReference type="RuleBase" id="RU363032"/>
    </source>
</evidence>
<dbReference type="CDD" id="cd06261">
    <property type="entry name" value="TM_PBP2"/>
    <property type="match status" value="1"/>
</dbReference>
<feature type="transmembrane region" description="Helical" evidence="7">
    <location>
        <begin position="186"/>
        <end position="210"/>
    </location>
</feature>
<dbReference type="GO" id="GO:0055085">
    <property type="term" value="P:transmembrane transport"/>
    <property type="evidence" value="ECO:0007669"/>
    <property type="project" value="InterPro"/>
</dbReference>
<dbReference type="InterPro" id="IPR000515">
    <property type="entry name" value="MetI-like"/>
</dbReference>
<comment type="similarity">
    <text evidence="7">Belongs to the binding-protein-dependent transport system permease family.</text>
</comment>
<keyword evidence="10" id="KW-1185">Reference proteome</keyword>
<dbReference type="KEGG" id="vpy:HZI73_21570"/>
<feature type="transmembrane region" description="Helical" evidence="7">
    <location>
        <begin position="12"/>
        <end position="31"/>
    </location>
</feature>
<evidence type="ECO:0000256" key="3">
    <source>
        <dbReference type="ARBA" id="ARBA00022475"/>
    </source>
</evidence>
<evidence type="ECO:0000256" key="6">
    <source>
        <dbReference type="ARBA" id="ARBA00023136"/>
    </source>
</evidence>
<keyword evidence="2 7" id="KW-0813">Transport</keyword>
<dbReference type="EMBL" id="CP058649">
    <property type="protein sequence ID" value="QUI24728.1"/>
    <property type="molecule type" value="Genomic_DNA"/>
</dbReference>
<keyword evidence="4 7" id="KW-0812">Transmembrane</keyword>
<accession>A0A8J8MP07</accession>
<dbReference type="PANTHER" id="PTHR32243:SF18">
    <property type="entry name" value="INNER MEMBRANE ABC TRANSPORTER PERMEASE PROTEIN YCJP"/>
    <property type="match status" value="1"/>
</dbReference>
<dbReference type="GO" id="GO:0005886">
    <property type="term" value="C:plasma membrane"/>
    <property type="evidence" value="ECO:0007669"/>
    <property type="project" value="UniProtKB-SubCell"/>
</dbReference>
<proteinExistence type="inferred from homology"/>
<dbReference type="Pfam" id="PF00528">
    <property type="entry name" value="BPD_transp_1"/>
    <property type="match status" value="1"/>
</dbReference>
<dbReference type="PANTHER" id="PTHR32243">
    <property type="entry name" value="MALTOSE TRANSPORT SYSTEM PERMEASE-RELATED"/>
    <property type="match status" value="1"/>
</dbReference>
<evidence type="ECO:0000259" key="8">
    <source>
        <dbReference type="PROSITE" id="PS50928"/>
    </source>
</evidence>
<organism evidence="9 10">
    <name type="scientific">Vallitalea pronyensis</name>
    <dbReference type="NCBI Taxonomy" id="1348613"/>
    <lineage>
        <taxon>Bacteria</taxon>
        <taxon>Bacillati</taxon>
        <taxon>Bacillota</taxon>
        <taxon>Clostridia</taxon>
        <taxon>Lachnospirales</taxon>
        <taxon>Vallitaleaceae</taxon>
        <taxon>Vallitalea</taxon>
    </lineage>
</organism>
<dbReference type="Proteomes" id="UP000683246">
    <property type="component" value="Chromosome"/>
</dbReference>
<feature type="transmembrane region" description="Helical" evidence="7">
    <location>
        <begin position="216"/>
        <end position="237"/>
    </location>
</feature>
<keyword evidence="5 7" id="KW-1133">Transmembrane helix</keyword>
<dbReference type="InterPro" id="IPR035906">
    <property type="entry name" value="MetI-like_sf"/>
</dbReference>
<evidence type="ECO:0000313" key="9">
    <source>
        <dbReference type="EMBL" id="QUI24728.1"/>
    </source>
</evidence>
<name>A0A8J8MP07_9FIRM</name>
<feature type="domain" description="ABC transmembrane type-1" evidence="8">
    <location>
        <begin position="74"/>
        <end position="269"/>
    </location>
</feature>